<dbReference type="PANTHER" id="PTHR48036">
    <property type="entry name" value="SPLICING FACTOR (PAD-1), PUTATIVE (AFU_ORTHOLOGUE AFUA_1G15810)-RELATED"/>
    <property type="match status" value="1"/>
</dbReference>
<feature type="compositionally biased region" description="Basic residues" evidence="2">
    <location>
        <begin position="94"/>
        <end position="107"/>
    </location>
</feature>
<evidence type="ECO:0000256" key="1">
    <source>
        <dbReference type="PROSITE-ProRule" id="PRU00176"/>
    </source>
</evidence>
<dbReference type="Proteomes" id="UP001195914">
    <property type="component" value="Unassembled WGS sequence"/>
</dbReference>
<evidence type="ECO:0000256" key="2">
    <source>
        <dbReference type="SAM" id="MobiDB-lite"/>
    </source>
</evidence>
<gene>
    <name evidence="4" type="ORF">X943_001415</name>
</gene>
<accession>A0AAD9G6Z0</accession>
<dbReference type="SMART" id="SM00360">
    <property type="entry name" value="RRM"/>
    <property type="match status" value="3"/>
</dbReference>
<feature type="domain" description="RRM" evidence="3">
    <location>
        <begin position="156"/>
        <end position="234"/>
    </location>
</feature>
<dbReference type="SUPFAM" id="SSF54928">
    <property type="entry name" value="RNA-binding domain, RBD"/>
    <property type="match status" value="2"/>
</dbReference>
<dbReference type="GO" id="GO:0003723">
    <property type="term" value="F:RNA binding"/>
    <property type="evidence" value="ECO:0007669"/>
    <property type="project" value="UniProtKB-UniRule"/>
</dbReference>
<feature type="domain" description="RRM" evidence="3">
    <location>
        <begin position="408"/>
        <end position="494"/>
    </location>
</feature>
<name>A0AAD9G6Z0_BABDI</name>
<evidence type="ECO:0000313" key="4">
    <source>
        <dbReference type="EMBL" id="KAK1932928.1"/>
    </source>
</evidence>
<feature type="compositionally biased region" description="Basic residues" evidence="2">
    <location>
        <begin position="75"/>
        <end position="84"/>
    </location>
</feature>
<feature type="region of interest" description="Disordered" evidence="2">
    <location>
        <begin position="1"/>
        <end position="149"/>
    </location>
</feature>
<proteinExistence type="predicted"/>
<dbReference type="GO" id="GO:0005634">
    <property type="term" value="C:nucleus"/>
    <property type="evidence" value="ECO:0007669"/>
    <property type="project" value="InterPro"/>
</dbReference>
<feature type="domain" description="RRM" evidence="3">
    <location>
        <begin position="258"/>
        <end position="339"/>
    </location>
</feature>
<dbReference type="Pfam" id="PF00076">
    <property type="entry name" value="RRM_1"/>
    <property type="match status" value="3"/>
</dbReference>
<feature type="compositionally biased region" description="Basic and acidic residues" evidence="2">
    <location>
        <begin position="127"/>
        <end position="149"/>
    </location>
</feature>
<organism evidence="4 5">
    <name type="scientific">Babesia divergens</name>
    <dbReference type="NCBI Taxonomy" id="32595"/>
    <lineage>
        <taxon>Eukaryota</taxon>
        <taxon>Sar</taxon>
        <taxon>Alveolata</taxon>
        <taxon>Apicomplexa</taxon>
        <taxon>Aconoidasida</taxon>
        <taxon>Piroplasmida</taxon>
        <taxon>Babesiidae</taxon>
        <taxon>Babesia</taxon>
    </lineage>
</organism>
<dbReference type="Gene3D" id="3.30.70.330">
    <property type="match status" value="3"/>
</dbReference>
<dbReference type="GO" id="GO:0006397">
    <property type="term" value="P:mRNA processing"/>
    <property type="evidence" value="ECO:0007669"/>
    <property type="project" value="InterPro"/>
</dbReference>
<evidence type="ECO:0000313" key="5">
    <source>
        <dbReference type="Proteomes" id="UP001195914"/>
    </source>
</evidence>
<sequence>MVTADVSDGALVKSGRERRDRSSSSIDSRRRSRSTSVERRHRVRRRSYSSSRSRSRHGRSHRRLVHTTNHDAHVTYRHSRHRYRSSLSRGSDRPRRHRSKSRHRHSSSSKYRDVRSREHSRHSRPQKTVDDPEERERREHEQRRQREIEAAQREDLTVLVINIHLSADERDIYEAFSEHAGKVRDVQCVRDGRSGRSKGVAYVEFYTQESVIKALAMNGFDLKGQRIRVQSSQAEKNRAARAARLIQQQAVEVADSPFTIQVTGLTGSLSSISEVEIKQMFSPFGNIIEVEILRDPHSNLPLGQAYLKFKRASEAKEAVTAMNGFDIGGQTIKVAYATGANATGRLATHGDLEFERLDEDGGGLISGANNKIALMHKLQRTSDTVSSSTKQASQSTASVAGISSSPTTNIILSNMFSSSDPSVSEPDFFNEVEEDVRDECNKYGKVTAVFINRQAIDGKVWVKFENVLDATVAYRCINGRVFAGNTIKVEYVTDDHWMAVVR</sequence>
<reference evidence="4" key="1">
    <citation type="journal article" date="2014" name="Nucleic Acids Res.">
        <title>The evolutionary dynamics of variant antigen genes in Babesia reveal a history of genomic innovation underlying host-parasite interaction.</title>
        <authorList>
            <person name="Jackson A.P."/>
            <person name="Otto T.D."/>
            <person name="Darby A."/>
            <person name="Ramaprasad A."/>
            <person name="Xia D."/>
            <person name="Echaide I.E."/>
            <person name="Farber M."/>
            <person name="Gahlot S."/>
            <person name="Gamble J."/>
            <person name="Gupta D."/>
            <person name="Gupta Y."/>
            <person name="Jackson L."/>
            <person name="Malandrin L."/>
            <person name="Malas T.B."/>
            <person name="Moussa E."/>
            <person name="Nair M."/>
            <person name="Reid A.J."/>
            <person name="Sanders M."/>
            <person name="Sharma J."/>
            <person name="Tracey A."/>
            <person name="Quail M.A."/>
            <person name="Weir W."/>
            <person name="Wastling J.M."/>
            <person name="Hall N."/>
            <person name="Willadsen P."/>
            <person name="Lingelbach K."/>
            <person name="Shiels B."/>
            <person name="Tait A."/>
            <person name="Berriman M."/>
            <person name="Allred D.R."/>
            <person name="Pain A."/>
        </authorList>
    </citation>
    <scope>NUCLEOTIDE SEQUENCE</scope>
    <source>
        <strain evidence="4">1802A</strain>
    </source>
</reference>
<dbReference type="InterPro" id="IPR012677">
    <property type="entry name" value="Nucleotide-bd_a/b_plait_sf"/>
</dbReference>
<dbReference type="CDD" id="cd00590">
    <property type="entry name" value="RRM_SF"/>
    <property type="match status" value="1"/>
</dbReference>
<dbReference type="InterPro" id="IPR000504">
    <property type="entry name" value="RRM_dom"/>
</dbReference>
<keyword evidence="1" id="KW-0694">RNA-binding</keyword>
<reference evidence="4" key="2">
    <citation type="submission" date="2021-05" db="EMBL/GenBank/DDBJ databases">
        <authorList>
            <person name="Pain A."/>
        </authorList>
    </citation>
    <scope>NUCLEOTIDE SEQUENCE</scope>
    <source>
        <strain evidence="4">1802A</strain>
    </source>
</reference>
<dbReference type="InterPro" id="IPR035979">
    <property type="entry name" value="RBD_domain_sf"/>
</dbReference>
<feature type="compositionally biased region" description="Basic residues" evidence="2">
    <location>
        <begin position="39"/>
        <end position="65"/>
    </location>
</feature>
<dbReference type="InterPro" id="IPR006509">
    <property type="entry name" value="RBM39_SF"/>
</dbReference>
<comment type="caution">
    <text evidence="4">The sequence shown here is derived from an EMBL/GenBank/DDBJ whole genome shotgun (WGS) entry which is preliminary data.</text>
</comment>
<dbReference type="CDD" id="cd12285">
    <property type="entry name" value="RRM3_RBM39_like"/>
    <property type="match status" value="1"/>
</dbReference>
<evidence type="ECO:0000259" key="3">
    <source>
        <dbReference type="PROSITE" id="PS50102"/>
    </source>
</evidence>
<dbReference type="EMBL" id="JAHBMH010000073">
    <property type="protein sequence ID" value="KAK1932928.1"/>
    <property type="molecule type" value="Genomic_DNA"/>
</dbReference>
<dbReference type="PROSITE" id="PS50102">
    <property type="entry name" value="RRM"/>
    <property type="match status" value="3"/>
</dbReference>
<dbReference type="AlphaFoldDB" id="A0AAD9G6Z0"/>
<dbReference type="NCBIfam" id="TIGR01622">
    <property type="entry name" value="SF-CC1"/>
    <property type="match status" value="1"/>
</dbReference>
<keyword evidence="5" id="KW-1185">Reference proteome</keyword>
<protein>
    <submittedName>
        <fullName evidence="4">Splicing factor, CC1-like family protein</fullName>
    </submittedName>
</protein>